<dbReference type="InterPro" id="IPR013758">
    <property type="entry name" value="Topo_IIA_A/C_ab"/>
</dbReference>
<dbReference type="GO" id="GO:0006265">
    <property type="term" value="P:DNA topological change"/>
    <property type="evidence" value="ECO:0007669"/>
    <property type="project" value="UniProtKB-UniRule"/>
</dbReference>
<dbReference type="GO" id="GO:0003677">
    <property type="term" value="F:DNA binding"/>
    <property type="evidence" value="ECO:0007669"/>
    <property type="project" value="UniProtKB-UniRule"/>
</dbReference>
<dbReference type="Gene3D" id="3.90.199.10">
    <property type="entry name" value="Topoisomerase II, domain 5"/>
    <property type="match status" value="1"/>
</dbReference>
<evidence type="ECO:0000256" key="7">
    <source>
        <dbReference type="PROSITE-ProRule" id="PRU01384"/>
    </source>
</evidence>
<organism evidence="10 11">
    <name type="scientific">Candidatus Anaerobiospirillum pullicola</name>
    <dbReference type="NCBI Taxonomy" id="2838451"/>
    <lineage>
        <taxon>Bacteria</taxon>
        <taxon>Pseudomonadati</taxon>
        <taxon>Pseudomonadota</taxon>
        <taxon>Gammaproteobacteria</taxon>
        <taxon>Aeromonadales</taxon>
        <taxon>Succinivibrionaceae</taxon>
        <taxon>Anaerobiospirillum</taxon>
    </lineage>
</organism>
<dbReference type="Pfam" id="PF00521">
    <property type="entry name" value="DNA_topoisoIV"/>
    <property type="match status" value="1"/>
</dbReference>
<dbReference type="Gene3D" id="2.120.10.90">
    <property type="entry name" value="DNA gyrase/topoisomerase IV, subunit A, C-terminal"/>
    <property type="match status" value="1"/>
</dbReference>
<evidence type="ECO:0000256" key="5">
    <source>
        <dbReference type="ARBA" id="ARBA00023125"/>
    </source>
</evidence>
<dbReference type="Proteomes" id="UP000733611">
    <property type="component" value="Unassembled WGS sequence"/>
</dbReference>
<feature type="active site" description="O-(5'-phospho-DNA)-tyrosine intermediate" evidence="7">
    <location>
        <position position="200"/>
    </location>
</feature>
<dbReference type="GO" id="GO:0005737">
    <property type="term" value="C:cytoplasm"/>
    <property type="evidence" value="ECO:0007669"/>
    <property type="project" value="TreeGrafter"/>
</dbReference>
<dbReference type="SUPFAM" id="SSF56719">
    <property type="entry name" value="Type II DNA topoisomerase"/>
    <property type="match status" value="1"/>
</dbReference>
<dbReference type="GO" id="GO:0005524">
    <property type="term" value="F:ATP binding"/>
    <property type="evidence" value="ECO:0007669"/>
    <property type="project" value="InterPro"/>
</dbReference>
<dbReference type="NCBIfam" id="TIGR01063">
    <property type="entry name" value="gyrA"/>
    <property type="match status" value="1"/>
</dbReference>
<dbReference type="NCBIfam" id="NF004044">
    <property type="entry name" value="PRK05561.1"/>
    <property type="match status" value="1"/>
</dbReference>
<comment type="catalytic activity">
    <reaction evidence="1 7">
        <text>ATP-dependent breakage, passage and rejoining of double-stranded DNA.</text>
        <dbReference type="EC" id="5.6.2.2"/>
    </reaction>
</comment>
<keyword evidence="4 7" id="KW-0799">Topoisomerase</keyword>
<dbReference type="CDD" id="cd00187">
    <property type="entry name" value="TOP4c"/>
    <property type="match status" value="1"/>
</dbReference>
<reference evidence="10" key="2">
    <citation type="submission" date="2021-04" db="EMBL/GenBank/DDBJ databases">
        <authorList>
            <person name="Gilroy R."/>
        </authorList>
    </citation>
    <scope>NUCLEOTIDE SEQUENCE</scope>
    <source>
        <strain evidence="10">378</strain>
    </source>
</reference>
<feature type="compositionally biased region" description="Low complexity" evidence="8">
    <location>
        <begin position="14"/>
        <end position="69"/>
    </location>
</feature>
<keyword evidence="6 7" id="KW-0413">Isomerase</keyword>
<dbReference type="SMART" id="SM00434">
    <property type="entry name" value="TOP4c"/>
    <property type="match status" value="1"/>
</dbReference>
<dbReference type="AlphaFoldDB" id="A0A948WYH8"/>
<feature type="compositionally biased region" description="Acidic residues" evidence="8">
    <location>
        <begin position="846"/>
        <end position="863"/>
    </location>
</feature>
<dbReference type="GO" id="GO:0003918">
    <property type="term" value="F:DNA topoisomerase type II (double strand cut, ATP-hydrolyzing) activity"/>
    <property type="evidence" value="ECO:0007669"/>
    <property type="project" value="UniProtKB-EC"/>
</dbReference>
<evidence type="ECO:0000256" key="1">
    <source>
        <dbReference type="ARBA" id="ARBA00000185"/>
    </source>
</evidence>
<dbReference type="InterPro" id="IPR050220">
    <property type="entry name" value="Type_II_DNA_Topoisomerases"/>
</dbReference>
<evidence type="ECO:0000256" key="6">
    <source>
        <dbReference type="ARBA" id="ARBA00023235"/>
    </source>
</evidence>
<accession>A0A948WYH8</accession>
<evidence type="ECO:0000313" key="11">
    <source>
        <dbReference type="Proteomes" id="UP000733611"/>
    </source>
</evidence>
<dbReference type="FunFam" id="3.30.1360.40:FF:000002">
    <property type="entry name" value="DNA gyrase subunit A"/>
    <property type="match status" value="1"/>
</dbReference>
<dbReference type="EC" id="5.6.2.2" evidence="3"/>
<dbReference type="Gene3D" id="3.30.1360.40">
    <property type="match status" value="1"/>
</dbReference>
<dbReference type="GO" id="GO:0009330">
    <property type="term" value="C:DNA topoisomerase type II (double strand cut, ATP-hydrolyzing) complex"/>
    <property type="evidence" value="ECO:0007669"/>
    <property type="project" value="TreeGrafter"/>
</dbReference>
<dbReference type="PROSITE" id="PS52040">
    <property type="entry name" value="TOPO_IIA"/>
    <property type="match status" value="1"/>
</dbReference>
<name>A0A948WYH8_9GAMM</name>
<dbReference type="InterPro" id="IPR013760">
    <property type="entry name" value="Topo_IIA-like_dom_sf"/>
</dbReference>
<protein>
    <recommendedName>
        <fullName evidence="3">DNA topoisomerase (ATP-hydrolyzing)</fullName>
        <ecNumber evidence="3">5.6.2.2</ecNumber>
    </recommendedName>
</protein>
<feature type="region of interest" description="Disordered" evidence="8">
    <location>
        <begin position="846"/>
        <end position="869"/>
    </location>
</feature>
<evidence type="ECO:0000259" key="9">
    <source>
        <dbReference type="PROSITE" id="PS52040"/>
    </source>
</evidence>
<feature type="region of interest" description="Disordered" evidence="8">
    <location>
        <begin position="1"/>
        <end position="81"/>
    </location>
</feature>
<evidence type="ECO:0000313" key="10">
    <source>
        <dbReference type="EMBL" id="MBU3843793.1"/>
    </source>
</evidence>
<comment type="similarity">
    <text evidence="2">Belongs to the type II topoisomerase GyrA/ParC subunit family.</text>
</comment>
<feature type="domain" description="Topo IIA-type catalytic" evidence="9">
    <location>
        <begin position="112"/>
        <end position="620"/>
    </location>
</feature>
<reference evidence="10" key="1">
    <citation type="journal article" date="2021" name="PeerJ">
        <title>Extensive microbial diversity within the chicken gut microbiome revealed by metagenomics and culture.</title>
        <authorList>
            <person name="Gilroy R."/>
            <person name="Ravi A."/>
            <person name="Getino M."/>
            <person name="Pursley I."/>
            <person name="Horton D.L."/>
            <person name="Alikhan N.F."/>
            <person name="Baker D."/>
            <person name="Gharbi K."/>
            <person name="Hall N."/>
            <person name="Watson M."/>
            <person name="Adriaenssens E.M."/>
            <person name="Foster-Nyarko E."/>
            <person name="Jarju S."/>
            <person name="Secka A."/>
            <person name="Antonio M."/>
            <person name="Oren A."/>
            <person name="Chaudhuri R.R."/>
            <person name="La Ragione R."/>
            <person name="Hildebrand F."/>
            <person name="Pallen M.J."/>
        </authorList>
    </citation>
    <scope>NUCLEOTIDE SEQUENCE</scope>
    <source>
        <strain evidence="10">378</strain>
    </source>
</reference>
<proteinExistence type="inferred from homology"/>
<dbReference type="InterPro" id="IPR006691">
    <property type="entry name" value="GyrA/parC_rep"/>
</dbReference>
<dbReference type="PANTHER" id="PTHR43493:SF5">
    <property type="entry name" value="DNA GYRASE SUBUNIT A, CHLOROPLASTIC_MITOCHONDRIAL"/>
    <property type="match status" value="1"/>
</dbReference>
<gene>
    <name evidence="10" type="primary">gyrA</name>
    <name evidence="10" type="ORF">H9847_02820</name>
</gene>
<evidence type="ECO:0000256" key="2">
    <source>
        <dbReference type="ARBA" id="ARBA00008263"/>
    </source>
</evidence>
<evidence type="ECO:0000256" key="3">
    <source>
        <dbReference type="ARBA" id="ARBA00012895"/>
    </source>
</evidence>
<evidence type="ECO:0000256" key="4">
    <source>
        <dbReference type="ARBA" id="ARBA00023029"/>
    </source>
</evidence>
<dbReference type="Gene3D" id="1.10.268.10">
    <property type="entry name" value="Topoisomerase, domain 3"/>
    <property type="match status" value="1"/>
</dbReference>
<sequence>MADQSKDPEQQAPASAETNASESKAASAAASQQAAENPTAASAEATSSDSGAETQENGAASATSSATSADNEEAAPEYEGAVHETAPVVKLEDELKQSFIDYAMSVIVDRALPDVRDGLKPVHRRVLYDMYDLKIWHNGPTKKSARVVGDVIGRFHPHGDAAVYETIVRMAQWFSMRAPLIFGQGNFGNLDGDGAAAMRYTEVRMTKIAEMMLQDIDKETVNTYPNYDGNEQIPEVLPTRYPNLLVNGSSGIAVGLATNIPPHNLAEVIDGTLAMLENPDITLDELMTYIPGPDFPTGGYILNSPEIKKAYATGRGRCVIRARTHFEQDKQGRTTIYVDEIPYMVNKSAIVKEIADLVRDKKIEGIVEVNDLSDKDNQVRIAIDLKRDAYEEAVLNNLFMHTSMQSSFSFNVIALVNNRPKQLSLIEILQEFLKFRREVVTRRTVYLLRQDRRKAFYNEGLIVATSNIERVIEIIKTSANTDAAKSRLMAENWSGNQIVGLIELDERGQNICLPLGIDPACGLHEVVTQPHEYTYHLSEEQAKGILALQLQRLTHLATDEIKADYNALKRNIHGYLEILNSSQRMNEVIREELIEARNTFSDPRRSSFIDVEGYISKADLVSRQPVIITLSHQGYIKYQDLSLYNATNRGTKGNNAAKLKDEDYIETSTVCNSHDTVMCFTNKGRCFVIKVYDLPTSNNRTWRGRPLQNFFSLEEGEAVRRLLPLSAEVEAQADRTFVVFATTKGNVKRSYLKDFQSLLKRANSFGVKAINLDADDELVAVEFSHGEDDIILFSSNGRALRFCEMAQGDKIAAAVEAVKAAGDAEGVDASGAGADAADVDADVDADADNDADLDTEGDDDTISESERTSREIESLKRYLAIRRSGGGIRTRGRNAGTIKGINLVGTGATLAGMIVIPEADLLNPKLNYIMITDKGEGKRGHLLSITGKRRRGTRGISCCSALARSEKVVGVISAHEDSDYIVFSNNGSLVRSHVADVTVRGRGSGYMRFKRLDDDEYIVGLQEIPPEVVAEIDESAQKRRLEATHGELSSEGETPEELAAEKASAQEDL</sequence>
<feature type="compositionally biased region" description="Basic and acidic residues" evidence="8">
    <location>
        <begin position="1035"/>
        <end position="1045"/>
    </location>
</feature>
<keyword evidence="5 7" id="KW-0238">DNA-binding</keyword>
<dbReference type="NCBIfam" id="NF004043">
    <property type="entry name" value="PRK05560.1"/>
    <property type="match status" value="1"/>
</dbReference>
<dbReference type="InterPro" id="IPR035516">
    <property type="entry name" value="Gyrase/topoIV_suA_C"/>
</dbReference>
<evidence type="ECO:0000256" key="8">
    <source>
        <dbReference type="SAM" id="MobiDB-lite"/>
    </source>
</evidence>
<dbReference type="Pfam" id="PF03989">
    <property type="entry name" value="DNA_gyraseA_C"/>
    <property type="match status" value="5"/>
</dbReference>
<dbReference type="PANTHER" id="PTHR43493">
    <property type="entry name" value="DNA GYRASE/TOPOISOMERASE SUBUNIT A"/>
    <property type="match status" value="1"/>
</dbReference>
<dbReference type="EMBL" id="JAHLFE010000054">
    <property type="protein sequence ID" value="MBU3843793.1"/>
    <property type="molecule type" value="Genomic_DNA"/>
</dbReference>
<dbReference type="SUPFAM" id="SSF101904">
    <property type="entry name" value="GyrA/ParC C-terminal domain-like"/>
    <property type="match status" value="2"/>
</dbReference>
<comment type="caution">
    <text evidence="10">The sequence shown here is derived from an EMBL/GenBank/DDBJ whole genome shotgun (WGS) entry which is preliminary data.</text>
</comment>
<dbReference type="InterPro" id="IPR002205">
    <property type="entry name" value="Topo_IIA_dom_A"/>
</dbReference>
<dbReference type="InterPro" id="IPR013757">
    <property type="entry name" value="Topo_IIA_A_a_sf"/>
</dbReference>
<feature type="region of interest" description="Disordered" evidence="8">
    <location>
        <begin position="1035"/>
        <end position="1069"/>
    </location>
</feature>
<dbReference type="FunFam" id="3.90.199.10:FF:000001">
    <property type="entry name" value="DNA gyrase subunit A"/>
    <property type="match status" value="1"/>
</dbReference>